<dbReference type="EMBL" id="BLTE01000016">
    <property type="protein sequence ID" value="GFK95316.1"/>
    <property type="molecule type" value="Genomic_DNA"/>
</dbReference>
<reference evidence="1 2" key="1">
    <citation type="submission" date="2020-04" db="EMBL/GenBank/DDBJ databases">
        <authorList>
            <consortium name="Desulfovibrio sp. FSS-1 genome sequencing consortium"/>
            <person name="Shimoshige H."/>
            <person name="Kobayashi H."/>
            <person name="Maekawa T."/>
        </authorList>
    </citation>
    <scope>NUCLEOTIDE SEQUENCE [LARGE SCALE GENOMIC DNA]</scope>
    <source>
        <strain evidence="1 2">SIID29052-01</strain>
    </source>
</reference>
<dbReference type="AlphaFoldDB" id="A0A6V8LZV7"/>
<accession>A0A6V8LZV7</accession>
<evidence type="ECO:0000313" key="2">
    <source>
        <dbReference type="Proteomes" id="UP000494245"/>
    </source>
</evidence>
<reference evidence="1 2" key="2">
    <citation type="submission" date="2020-05" db="EMBL/GenBank/DDBJ databases">
        <title>Draft genome sequence of Desulfovibrio sp. strainFSS-1.</title>
        <authorList>
            <person name="Shimoshige H."/>
            <person name="Kobayashi H."/>
            <person name="Maekawa T."/>
        </authorList>
    </citation>
    <scope>NUCLEOTIDE SEQUENCE [LARGE SCALE GENOMIC DNA]</scope>
    <source>
        <strain evidence="1 2">SIID29052-01</strain>
    </source>
</reference>
<gene>
    <name evidence="1" type="ORF">NNJEOMEG_03175</name>
</gene>
<comment type="caution">
    <text evidence="1">The sequence shown here is derived from an EMBL/GenBank/DDBJ whole genome shotgun (WGS) entry which is preliminary data.</text>
</comment>
<sequence length="130" mass="13529">MTATCCSKEKDIMILACSGGSNVGQLTNQAAVELTREGYGKMFCLAGIGGGLSGFVKSAQDTPQVMVLDGCQVGCAKAILEREGIPLKHHVIVTDLGIEKVKDRRLDMDPADVAKVMNAGKSAMDAGAQA</sequence>
<evidence type="ECO:0008006" key="3">
    <source>
        <dbReference type="Google" id="ProtNLM"/>
    </source>
</evidence>
<name>A0A6V8LZV7_9BACT</name>
<dbReference type="Pfam" id="PF08859">
    <property type="entry name" value="DGC"/>
    <property type="match status" value="1"/>
</dbReference>
<keyword evidence="2" id="KW-1185">Reference proteome</keyword>
<dbReference type="RefSeq" id="WP_173086226.1">
    <property type="nucleotide sequence ID" value="NZ_BLTE01000016.1"/>
</dbReference>
<proteinExistence type="predicted"/>
<dbReference type="Proteomes" id="UP000494245">
    <property type="component" value="Unassembled WGS sequence"/>
</dbReference>
<protein>
    <recommendedName>
        <fullName evidence="3">Zinc-binding protein</fullName>
    </recommendedName>
</protein>
<organism evidence="1 2">
    <name type="scientific">Fundidesulfovibrio magnetotacticus</name>
    <dbReference type="NCBI Taxonomy" id="2730080"/>
    <lineage>
        <taxon>Bacteria</taxon>
        <taxon>Pseudomonadati</taxon>
        <taxon>Thermodesulfobacteriota</taxon>
        <taxon>Desulfovibrionia</taxon>
        <taxon>Desulfovibrionales</taxon>
        <taxon>Desulfovibrionaceae</taxon>
        <taxon>Fundidesulfovibrio</taxon>
    </lineage>
</organism>
<dbReference type="PIRSF" id="PIRSF037181">
    <property type="entry name" value="DGC"/>
    <property type="match status" value="1"/>
</dbReference>
<evidence type="ECO:0000313" key="1">
    <source>
        <dbReference type="EMBL" id="GFK95316.1"/>
    </source>
</evidence>
<dbReference type="InterPro" id="IPR014958">
    <property type="entry name" value="DGC"/>
</dbReference>